<dbReference type="PROSITE" id="PS50051">
    <property type="entry name" value="MCM_2"/>
    <property type="match status" value="1"/>
</dbReference>
<protein>
    <submittedName>
        <fullName evidence="5">ATP-dependent protease</fullName>
    </submittedName>
</protein>
<dbReference type="GO" id="GO:0005524">
    <property type="term" value="F:ATP binding"/>
    <property type="evidence" value="ECO:0007669"/>
    <property type="project" value="UniProtKB-KW"/>
</dbReference>
<dbReference type="InterPro" id="IPR000523">
    <property type="entry name" value="Mg_chelatse_chII-like_cat_dom"/>
</dbReference>
<dbReference type="SMART" id="SM00382">
    <property type="entry name" value="AAA"/>
    <property type="match status" value="1"/>
</dbReference>
<dbReference type="Proteomes" id="UP000885750">
    <property type="component" value="Unassembled WGS sequence"/>
</dbReference>
<dbReference type="PANTHER" id="PTHR32039">
    <property type="entry name" value="MAGNESIUM-CHELATASE SUBUNIT CHLI"/>
    <property type="match status" value="1"/>
</dbReference>
<dbReference type="InterPro" id="IPR025943">
    <property type="entry name" value="Sigma_54_int_dom_ATP-bd_2"/>
</dbReference>
<dbReference type="PRINTS" id="PR01657">
    <property type="entry name" value="MCMFAMILY"/>
</dbReference>
<feature type="domain" description="MCM C-terminal AAA(+) ATPase" evidence="4">
    <location>
        <begin position="286"/>
        <end position="384"/>
    </location>
</feature>
<organism evidence="5">
    <name type="scientific">Leucothrix mucor</name>
    <dbReference type="NCBI Taxonomy" id="45248"/>
    <lineage>
        <taxon>Bacteria</taxon>
        <taxon>Pseudomonadati</taxon>
        <taxon>Pseudomonadota</taxon>
        <taxon>Gammaproteobacteria</taxon>
        <taxon>Thiotrichales</taxon>
        <taxon>Thiotrichaceae</taxon>
        <taxon>Leucothrix</taxon>
    </lineage>
</organism>
<evidence type="ECO:0000256" key="3">
    <source>
        <dbReference type="ARBA" id="ARBA00022840"/>
    </source>
</evidence>
<evidence type="ECO:0000256" key="1">
    <source>
        <dbReference type="ARBA" id="ARBA00006354"/>
    </source>
</evidence>
<dbReference type="NCBIfam" id="TIGR00368">
    <property type="entry name" value="YifB family Mg chelatase-like AAA ATPase"/>
    <property type="match status" value="1"/>
</dbReference>
<keyword evidence="5" id="KW-0378">Hydrolase</keyword>
<dbReference type="SUPFAM" id="SSF54211">
    <property type="entry name" value="Ribosomal protein S5 domain 2-like"/>
    <property type="match status" value="1"/>
</dbReference>
<keyword evidence="5" id="KW-0645">Protease</keyword>
<dbReference type="EMBL" id="DRMS01000384">
    <property type="protein sequence ID" value="HFC93173.1"/>
    <property type="molecule type" value="Genomic_DNA"/>
</dbReference>
<evidence type="ECO:0000313" key="5">
    <source>
        <dbReference type="EMBL" id="HFC93173.1"/>
    </source>
</evidence>
<dbReference type="Gene3D" id="3.30.230.10">
    <property type="match status" value="1"/>
</dbReference>
<dbReference type="InterPro" id="IPR045006">
    <property type="entry name" value="CHLI-like"/>
</dbReference>
<dbReference type="InterPro" id="IPR003593">
    <property type="entry name" value="AAA+_ATPase"/>
</dbReference>
<dbReference type="PROSITE" id="PS00676">
    <property type="entry name" value="SIGMA54_INTERACT_2"/>
    <property type="match status" value="1"/>
</dbReference>
<dbReference type="AlphaFoldDB" id="A0A7V2WVJ2"/>
<evidence type="ECO:0000256" key="2">
    <source>
        <dbReference type="ARBA" id="ARBA00022741"/>
    </source>
</evidence>
<dbReference type="InterPro" id="IPR004482">
    <property type="entry name" value="Mg_chelat-rel"/>
</dbReference>
<dbReference type="Pfam" id="PF13335">
    <property type="entry name" value="Mg_chelatase_C"/>
    <property type="match status" value="1"/>
</dbReference>
<dbReference type="PANTHER" id="PTHR32039:SF7">
    <property type="entry name" value="COMPETENCE PROTEIN COMM"/>
    <property type="match status" value="1"/>
</dbReference>
<gene>
    <name evidence="5" type="ORF">ENJ51_10215</name>
</gene>
<dbReference type="InterPro" id="IPR001208">
    <property type="entry name" value="MCM_dom"/>
</dbReference>
<comment type="similarity">
    <text evidence="1">Belongs to the Mg-chelatase subunits D/I family. ComM subfamily.</text>
</comment>
<dbReference type="InterPro" id="IPR014721">
    <property type="entry name" value="Ribsml_uS5_D2-typ_fold_subgr"/>
</dbReference>
<dbReference type="GO" id="GO:0006508">
    <property type="term" value="P:proteolysis"/>
    <property type="evidence" value="ECO:0007669"/>
    <property type="project" value="UniProtKB-KW"/>
</dbReference>
<sequence length="507" mass="55746">MSLALVYSRTNDGIHAPQVIVEVDLSAGLPGLSIVGLPETAVKESKDRVRAAIINSRFEFPNNRITINLAPADIPKDGGRFDLPIALGILAASGQIPEQSLAEYEFIGELSLGGQLRKVKGVLPTAFAADKKQRALFVPEENADEASLISSLSVYTANHLLKITEHLNESQRLSPYKREELDNSKQYNVDLNEVKGQFQAKRALEIAAAGCHNLLMIGPPGTGKTMLATRLATILPPMTDKEALESATIASISNQGFSYTQWGQRPVREPHHTSSGVALVGGGSQVRPGEISLAHNGILFLDELTEFDRKVLEVLREPLETGHITISRAARQATYPAKFQLIAAMNPCPQGYDCDLKDNCQCSLEQQRRYRSKLSAPFLDRIDLQIEVPRLSREDLQCPANCESSEDIKQRVVAARDRQQSRQGMANRFLGNKAIEQYCKLSPQDEALIAQVLEKFKLSARAYHRILKVARTIADLAGCEDIQTTHLSEAVSYRSMDRLIAAQAPAS</sequence>
<dbReference type="Gene3D" id="3.40.50.300">
    <property type="entry name" value="P-loop containing nucleotide triphosphate hydrolases"/>
    <property type="match status" value="1"/>
</dbReference>
<reference evidence="5" key="1">
    <citation type="journal article" date="2020" name="mSystems">
        <title>Genome- and Community-Level Interaction Insights into Carbon Utilization and Element Cycling Functions of Hydrothermarchaeota in Hydrothermal Sediment.</title>
        <authorList>
            <person name="Zhou Z."/>
            <person name="Liu Y."/>
            <person name="Xu W."/>
            <person name="Pan J."/>
            <person name="Luo Z.H."/>
            <person name="Li M."/>
        </authorList>
    </citation>
    <scope>NUCLEOTIDE SEQUENCE [LARGE SCALE GENOMIC DNA]</scope>
    <source>
        <strain evidence="5">HyVt-493</strain>
    </source>
</reference>
<dbReference type="Pfam" id="PF13541">
    <property type="entry name" value="ChlI"/>
    <property type="match status" value="1"/>
</dbReference>
<dbReference type="GO" id="GO:0008233">
    <property type="term" value="F:peptidase activity"/>
    <property type="evidence" value="ECO:0007669"/>
    <property type="project" value="UniProtKB-KW"/>
</dbReference>
<proteinExistence type="inferred from homology"/>
<accession>A0A7V2WVJ2</accession>
<dbReference type="InterPro" id="IPR025158">
    <property type="entry name" value="Mg_chelat-rel_C"/>
</dbReference>
<evidence type="ECO:0000259" key="4">
    <source>
        <dbReference type="PROSITE" id="PS50051"/>
    </source>
</evidence>
<name>A0A7V2WVJ2_LEUMU</name>
<comment type="caution">
    <text evidence="5">The sequence shown here is derived from an EMBL/GenBank/DDBJ whole genome shotgun (WGS) entry which is preliminary data.</text>
</comment>
<keyword evidence="3" id="KW-0067">ATP-binding</keyword>
<dbReference type="SUPFAM" id="SSF52540">
    <property type="entry name" value="P-loop containing nucleoside triphosphate hydrolases"/>
    <property type="match status" value="1"/>
</dbReference>
<dbReference type="Pfam" id="PF01078">
    <property type="entry name" value="Mg_chelatase"/>
    <property type="match status" value="1"/>
</dbReference>
<dbReference type="InterPro" id="IPR027417">
    <property type="entry name" value="P-loop_NTPase"/>
</dbReference>
<keyword evidence="2" id="KW-0547">Nucleotide-binding</keyword>
<dbReference type="InterPro" id="IPR020568">
    <property type="entry name" value="Ribosomal_Su5_D2-typ_SF"/>
</dbReference>
<dbReference type="NCBIfam" id="NF007365">
    <property type="entry name" value="PRK09862.1"/>
    <property type="match status" value="1"/>
</dbReference>
<dbReference type="GO" id="GO:0003677">
    <property type="term" value="F:DNA binding"/>
    <property type="evidence" value="ECO:0007669"/>
    <property type="project" value="InterPro"/>
</dbReference>